<comment type="caution">
    <text evidence="3">The sequence shown here is derived from an EMBL/GenBank/DDBJ whole genome shotgun (WGS) entry which is preliminary data.</text>
</comment>
<dbReference type="AlphaFoldDB" id="A0A4V1IP22"/>
<evidence type="ECO:0000313" key="3">
    <source>
        <dbReference type="EMBL" id="RDH45721.1"/>
    </source>
</evidence>
<dbReference type="Pfam" id="PF20567">
    <property type="entry name" value="DUF6776"/>
    <property type="match status" value="1"/>
</dbReference>
<dbReference type="EMBL" id="NDXW01000001">
    <property type="protein sequence ID" value="RDH45721.1"/>
    <property type="molecule type" value="Genomic_DNA"/>
</dbReference>
<dbReference type="RefSeq" id="WP_027709295.1">
    <property type="nucleotide sequence ID" value="NZ_JAEVHG010000016.1"/>
</dbReference>
<accession>A0A4V1IP22</accession>
<feature type="coiled-coil region" evidence="1">
    <location>
        <begin position="66"/>
        <end position="121"/>
    </location>
</feature>
<sequence length="258" mass="29447">MTAVKGSKQERLVVVPYHPVRRLLAHLLYWLILLAVGAASFYIGQFVGVEAKYAVEYETGQLKDLIDDQDDKIADLTQKLAVMERSRQIDQHTNESIRQHLRKLQAENLELEQEVSFLKSIMQPTDQAKGLSIQKFELKATDNPRQFRYKLRLTQIAKRHNKLNGFASVTIIGKKAGIHQEIPLSEISKNVESKDIKLGFVYYQEIPGPDGHFGIMDLPEGFEPEYVLVEARKTGANAKRVEKKFMWKKEAQLNVGQG</sequence>
<reference evidence="3 4" key="1">
    <citation type="submission" date="2017-04" db="EMBL/GenBank/DDBJ databases">
        <title>Draft genome sequence of Zooshikella ganghwensis VG4 isolated from Red Sea sediments.</title>
        <authorList>
            <person name="Rehman Z."/>
            <person name="Alam I."/>
            <person name="Kamau A."/>
            <person name="Bajic V."/>
            <person name="Leiknes T."/>
        </authorList>
    </citation>
    <scope>NUCLEOTIDE SEQUENCE [LARGE SCALE GENOMIC DNA]</scope>
    <source>
        <strain evidence="3 4">VG4</strain>
    </source>
</reference>
<evidence type="ECO:0000256" key="1">
    <source>
        <dbReference type="SAM" id="Coils"/>
    </source>
</evidence>
<feature type="transmembrane region" description="Helical" evidence="2">
    <location>
        <begin position="23"/>
        <end position="43"/>
    </location>
</feature>
<protein>
    <submittedName>
        <fullName evidence="3">Uncharacterized protein</fullName>
    </submittedName>
</protein>
<dbReference type="InterPro" id="IPR046703">
    <property type="entry name" value="DUF6776"/>
</dbReference>
<keyword evidence="1" id="KW-0175">Coiled coil</keyword>
<gene>
    <name evidence="3" type="ORF">B9G39_20975</name>
</gene>
<dbReference type="Proteomes" id="UP000257039">
    <property type="component" value="Unassembled WGS sequence"/>
</dbReference>
<keyword evidence="2" id="KW-0472">Membrane</keyword>
<keyword evidence="2" id="KW-0812">Transmembrane</keyword>
<name>A0A4V1IP22_9GAMM</name>
<keyword evidence="4" id="KW-1185">Reference proteome</keyword>
<evidence type="ECO:0000256" key="2">
    <source>
        <dbReference type="SAM" id="Phobius"/>
    </source>
</evidence>
<organism evidence="3 4">
    <name type="scientific">Zooshikella ganghwensis</name>
    <dbReference type="NCBI Taxonomy" id="202772"/>
    <lineage>
        <taxon>Bacteria</taxon>
        <taxon>Pseudomonadati</taxon>
        <taxon>Pseudomonadota</taxon>
        <taxon>Gammaproteobacteria</taxon>
        <taxon>Oceanospirillales</taxon>
        <taxon>Zooshikellaceae</taxon>
        <taxon>Zooshikella</taxon>
    </lineage>
</organism>
<keyword evidence="2" id="KW-1133">Transmembrane helix</keyword>
<proteinExistence type="predicted"/>
<evidence type="ECO:0000313" key="4">
    <source>
        <dbReference type="Proteomes" id="UP000257039"/>
    </source>
</evidence>